<keyword evidence="3" id="KW-0731">Sigma factor</keyword>
<dbReference type="Gene3D" id="1.10.1740.10">
    <property type="match status" value="1"/>
</dbReference>
<dbReference type="InterPro" id="IPR007627">
    <property type="entry name" value="RNA_pol_sigma70_r2"/>
</dbReference>
<dbReference type="InterPro" id="IPR013324">
    <property type="entry name" value="RNA_pol_sigma_r3/r4-like"/>
</dbReference>
<dbReference type="CDD" id="cd06171">
    <property type="entry name" value="Sigma70_r4"/>
    <property type="match status" value="1"/>
</dbReference>
<evidence type="ECO:0000256" key="3">
    <source>
        <dbReference type="ARBA" id="ARBA00023082"/>
    </source>
</evidence>
<dbReference type="Gene3D" id="1.10.10.10">
    <property type="entry name" value="Winged helix-like DNA-binding domain superfamily/Winged helix DNA-binding domain"/>
    <property type="match status" value="1"/>
</dbReference>
<feature type="domain" description="RNA polymerase sigma-70 region 2" evidence="5">
    <location>
        <begin position="28"/>
        <end position="93"/>
    </location>
</feature>
<dbReference type="RefSeq" id="WP_346750175.1">
    <property type="nucleotide sequence ID" value="NZ_JAUJEA010000001.1"/>
</dbReference>
<keyword evidence="4" id="KW-0804">Transcription</keyword>
<dbReference type="EMBL" id="JAUJEA010000001">
    <property type="protein sequence ID" value="MDN5200149.1"/>
    <property type="molecule type" value="Genomic_DNA"/>
</dbReference>
<dbReference type="Proteomes" id="UP001172082">
    <property type="component" value="Unassembled WGS sequence"/>
</dbReference>
<evidence type="ECO:0000256" key="4">
    <source>
        <dbReference type="ARBA" id="ARBA00023163"/>
    </source>
</evidence>
<dbReference type="InterPro" id="IPR013325">
    <property type="entry name" value="RNA_pol_sigma_r2"/>
</dbReference>
<feature type="domain" description="RNA polymerase sigma factor 70 region 4 type 2" evidence="6">
    <location>
        <begin position="120"/>
        <end position="172"/>
    </location>
</feature>
<protein>
    <submittedName>
        <fullName evidence="7">RNA polymerase sigma factor</fullName>
    </submittedName>
</protein>
<keyword evidence="2" id="KW-0805">Transcription regulation</keyword>
<reference evidence="7" key="1">
    <citation type="submission" date="2023-06" db="EMBL/GenBank/DDBJ databases">
        <title>Genomic of Parafulvivirga corallium.</title>
        <authorList>
            <person name="Wang G."/>
        </authorList>
    </citation>
    <scope>NUCLEOTIDE SEQUENCE</scope>
    <source>
        <strain evidence="7">BMA10</strain>
    </source>
</reference>
<evidence type="ECO:0000259" key="6">
    <source>
        <dbReference type="Pfam" id="PF08281"/>
    </source>
</evidence>
<evidence type="ECO:0000259" key="5">
    <source>
        <dbReference type="Pfam" id="PF04542"/>
    </source>
</evidence>
<dbReference type="PANTHER" id="PTHR43133">
    <property type="entry name" value="RNA POLYMERASE ECF-TYPE SIGMA FACTO"/>
    <property type="match status" value="1"/>
</dbReference>
<keyword evidence="8" id="KW-1185">Reference proteome</keyword>
<evidence type="ECO:0000313" key="8">
    <source>
        <dbReference type="Proteomes" id="UP001172082"/>
    </source>
</evidence>
<dbReference type="InterPro" id="IPR013249">
    <property type="entry name" value="RNA_pol_sigma70_r4_t2"/>
</dbReference>
<name>A0ABT8KHH6_9BACT</name>
<dbReference type="PANTHER" id="PTHR43133:SF46">
    <property type="entry name" value="RNA POLYMERASE SIGMA-70 FACTOR ECF SUBFAMILY"/>
    <property type="match status" value="1"/>
</dbReference>
<sequence length="188" mass="22006">MNLENKNILDPLIKECKKGDRKAQKKLYMLFFPYAKSICLRYTKSEDEAMEILNDGFLKIFTKLDQHLPNQSFKAWARRIFVNTAIDQYRRNTNHRHTLEIEKADTEFIDPEVIDRVSAEEILRIVGNLSPAYRMVFNLYVVEGYNHKEIGKKLGISEGTSKSNLAKARMKLKKMIVELNKEDFSHYG</sequence>
<proteinExistence type="inferred from homology"/>
<dbReference type="InterPro" id="IPR039425">
    <property type="entry name" value="RNA_pol_sigma-70-like"/>
</dbReference>
<gene>
    <name evidence="7" type="ORF">QQ008_02220</name>
</gene>
<evidence type="ECO:0000256" key="1">
    <source>
        <dbReference type="ARBA" id="ARBA00010641"/>
    </source>
</evidence>
<dbReference type="NCBIfam" id="TIGR02937">
    <property type="entry name" value="sigma70-ECF"/>
    <property type="match status" value="1"/>
</dbReference>
<evidence type="ECO:0000313" key="7">
    <source>
        <dbReference type="EMBL" id="MDN5200149.1"/>
    </source>
</evidence>
<dbReference type="InterPro" id="IPR014284">
    <property type="entry name" value="RNA_pol_sigma-70_dom"/>
</dbReference>
<evidence type="ECO:0000256" key="2">
    <source>
        <dbReference type="ARBA" id="ARBA00023015"/>
    </source>
</evidence>
<organism evidence="7 8">
    <name type="scientific">Splendidivirga corallicola</name>
    <dbReference type="NCBI Taxonomy" id="3051826"/>
    <lineage>
        <taxon>Bacteria</taxon>
        <taxon>Pseudomonadati</taxon>
        <taxon>Bacteroidota</taxon>
        <taxon>Cytophagia</taxon>
        <taxon>Cytophagales</taxon>
        <taxon>Splendidivirgaceae</taxon>
        <taxon>Splendidivirga</taxon>
    </lineage>
</organism>
<dbReference type="SUPFAM" id="SSF88659">
    <property type="entry name" value="Sigma3 and sigma4 domains of RNA polymerase sigma factors"/>
    <property type="match status" value="1"/>
</dbReference>
<comment type="caution">
    <text evidence="7">The sequence shown here is derived from an EMBL/GenBank/DDBJ whole genome shotgun (WGS) entry which is preliminary data.</text>
</comment>
<comment type="similarity">
    <text evidence="1">Belongs to the sigma-70 factor family. ECF subfamily.</text>
</comment>
<dbReference type="InterPro" id="IPR036388">
    <property type="entry name" value="WH-like_DNA-bd_sf"/>
</dbReference>
<dbReference type="SUPFAM" id="SSF88946">
    <property type="entry name" value="Sigma2 domain of RNA polymerase sigma factors"/>
    <property type="match status" value="1"/>
</dbReference>
<dbReference type="Pfam" id="PF04542">
    <property type="entry name" value="Sigma70_r2"/>
    <property type="match status" value="1"/>
</dbReference>
<dbReference type="Pfam" id="PF08281">
    <property type="entry name" value="Sigma70_r4_2"/>
    <property type="match status" value="1"/>
</dbReference>
<accession>A0ABT8KHH6</accession>